<evidence type="ECO:0000256" key="1">
    <source>
        <dbReference type="ARBA" id="ARBA00004162"/>
    </source>
</evidence>
<comment type="similarity">
    <text evidence="2 14">Belongs to the SEC61-beta family.</text>
</comment>
<protein>
    <recommendedName>
        <fullName evidence="3 14">Preprotein translocase subunit SecG</fullName>
    </recommendedName>
    <alternativeName>
        <fullName evidence="13 14">Protein transport protein Sec61 subunit beta homolog</fullName>
    </alternativeName>
</protein>
<accession>A0A371QUU9</accession>
<comment type="subunit">
    <text evidence="12 14">Component of the protein translocase complex. Heterotrimer consisting of alpha (SecY), beta (SecG) and gamma (SecE) subunits. Can form oligomers of the heterotrimer.</text>
</comment>
<comment type="caution">
    <text evidence="17">The sequence shown here is derived from an EMBL/GenBank/DDBJ whole genome shotgun (WGS) entry which is preliminary data.</text>
</comment>
<dbReference type="Proteomes" id="UP000651120">
    <property type="component" value="Unassembled WGS sequence"/>
</dbReference>
<organism evidence="17 18">
    <name type="scientific">Pyrobaculum aerophilum</name>
    <dbReference type="NCBI Taxonomy" id="13773"/>
    <lineage>
        <taxon>Archaea</taxon>
        <taxon>Thermoproteota</taxon>
        <taxon>Thermoprotei</taxon>
        <taxon>Thermoproteales</taxon>
        <taxon>Thermoproteaceae</taxon>
        <taxon>Pyrobaculum</taxon>
    </lineage>
</organism>
<evidence type="ECO:0000256" key="3">
    <source>
        <dbReference type="ARBA" id="ARBA00014522"/>
    </source>
</evidence>
<evidence type="ECO:0000256" key="4">
    <source>
        <dbReference type="ARBA" id="ARBA00022448"/>
    </source>
</evidence>
<keyword evidence="10 14" id="KW-0472">Membrane</keyword>
<dbReference type="GO" id="GO:0005886">
    <property type="term" value="C:plasma membrane"/>
    <property type="evidence" value="ECO:0007669"/>
    <property type="project" value="UniProtKB-SubCell"/>
</dbReference>
<evidence type="ECO:0000256" key="10">
    <source>
        <dbReference type="ARBA" id="ARBA00023136"/>
    </source>
</evidence>
<evidence type="ECO:0000256" key="11">
    <source>
        <dbReference type="ARBA" id="ARBA00025485"/>
    </source>
</evidence>
<reference evidence="16" key="2">
    <citation type="journal article" date="2020" name="bioRxiv">
        <title>A rank-normalized archaeal taxonomy based on genome phylogeny resolves widespread incomplete and uneven classifications.</title>
        <authorList>
            <person name="Rinke C."/>
            <person name="Chuvochina M."/>
            <person name="Mussig A.J."/>
            <person name="Chaumeil P.-A."/>
            <person name="Waite D.W."/>
            <person name="Whitman W.B."/>
            <person name="Parks D.H."/>
            <person name="Hugenholtz P."/>
        </authorList>
    </citation>
    <scope>NUCLEOTIDE SEQUENCE</scope>
    <source>
        <strain evidence="16">UBA8839</strain>
    </source>
</reference>
<dbReference type="EMBL" id="NMUE01000056">
    <property type="protein sequence ID" value="RFA93548.1"/>
    <property type="molecule type" value="Genomic_DNA"/>
</dbReference>
<dbReference type="InterPro" id="IPR023531">
    <property type="entry name" value="Preprot_translocase_SecG"/>
</dbReference>
<dbReference type="HAMAP" id="MF_00751">
    <property type="entry name" value="SecG"/>
    <property type="match status" value="1"/>
</dbReference>
<name>A0A371QUU9_9CREN</name>
<dbReference type="GO" id="GO:0015031">
    <property type="term" value="P:protein transport"/>
    <property type="evidence" value="ECO:0007669"/>
    <property type="project" value="UniProtKB-UniRule"/>
</dbReference>
<feature type="transmembrane region" description="Helical" evidence="15">
    <location>
        <begin position="36"/>
        <end position="55"/>
    </location>
</feature>
<keyword evidence="9 14" id="KW-0811">Translocation</keyword>
<dbReference type="EMBL" id="DUJP01000027">
    <property type="protein sequence ID" value="HII47081.1"/>
    <property type="molecule type" value="Genomic_DNA"/>
</dbReference>
<proteinExistence type="inferred from homology"/>
<dbReference type="SMR" id="A0A371QUU9"/>
<comment type="subcellular location">
    <subcellularLocation>
        <location evidence="1 14">Cell membrane</location>
        <topology evidence="1 14">Single-pass membrane protein</topology>
    </subcellularLocation>
</comment>
<evidence type="ECO:0000256" key="14">
    <source>
        <dbReference type="HAMAP-Rule" id="MF_00751"/>
    </source>
</evidence>
<evidence type="ECO:0000256" key="12">
    <source>
        <dbReference type="ARBA" id="ARBA00025929"/>
    </source>
</evidence>
<dbReference type="RefSeq" id="WP_011008626.1">
    <property type="nucleotide sequence ID" value="NZ_DAIOPL010000002.1"/>
</dbReference>
<dbReference type="Pfam" id="PF03911">
    <property type="entry name" value="Sec61_beta"/>
    <property type="match status" value="1"/>
</dbReference>
<keyword evidence="5 14" id="KW-1003">Cell membrane</keyword>
<keyword evidence="4 14" id="KW-0813">Transport</keyword>
<evidence type="ECO:0000256" key="9">
    <source>
        <dbReference type="ARBA" id="ARBA00023010"/>
    </source>
</evidence>
<feature type="topological domain" description="Cytoplasmic" evidence="14">
    <location>
        <begin position="1"/>
        <end position="33"/>
    </location>
</feature>
<evidence type="ECO:0000256" key="8">
    <source>
        <dbReference type="ARBA" id="ARBA00022989"/>
    </source>
</evidence>
<sequence>MARRRKYEGLNPFVAAGLIKFSEEGELEKIKLTPRAAVVISLAIIGLLIAINLLLPPL</sequence>
<evidence type="ECO:0000256" key="7">
    <source>
        <dbReference type="ARBA" id="ARBA00022927"/>
    </source>
</evidence>
<dbReference type="AlphaFoldDB" id="A0A371QUU9"/>
<reference evidence="17 18" key="1">
    <citation type="submission" date="2017-07" db="EMBL/GenBank/DDBJ databases">
        <title>Draft genome sequence of aerobic hyperthermophilic archaea, Pyrobaculum aerophilum YKB31 and YKB32.</title>
        <authorList>
            <person name="Mochizuki T."/>
            <person name="Berliner A.J."/>
            <person name="Yoshida-Takashima Y."/>
            <person name="Takaki Y."/>
            <person name="Nunoura T."/>
            <person name="Takai K."/>
        </authorList>
    </citation>
    <scope>NUCLEOTIDE SEQUENCE [LARGE SCALE GENOMIC DNA]</scope>
    <source>
        <strain evidence="17 18">YKB31</strain>
    </source>
</reference>
<dbReference type="InterPro" id="IPR016482">
    <property type="entry name" value="SecG/Sec61-beta/Sbh"/>
</dbReference>
<evidence type="ECO:0000313" key="16">
    <source>
        <dbReference type="EMBL" id="HII47081.1"/>
    </source>
</evidence>
<comment type="function">
    <text evidence="11 14">Involved in protein export. The function of the beta subunit is unknown, but it may be involved in stabilization of the trimeric complex.</text>
</comment>
<keyword evidence="6 14" id="KW-0812">Transmembrane</keyword>
<dbReference type="GeneID" id="1464496"/>
<evidence type="ECO:0000256" key="15">
    <source>
        <dbReference type="SAM" id="Phobius"/>
    </source>
</evidence>
<keyword evidence="8 14" id="KW-1133">Transmembrane helix</keyword>
<evidence type="ECO:0000256" key="13">
    <source>
        <dbReference type="ARBA" id="ARBA00031868"/>
    </source>
</evidence>
<evidence type="ECO:0000313" key="17">
    <source>
        <dbReference type="EMBL" id="RFA93548.1"/>
    </source>
</evidence>
<evidence type="ECO:0000256" key="5">
    <source>
        <dbReference type="ARBA" id="ARBA00022475"/>
    </source>
</evidence>
<evidence type="ECO:0000256" key="2">
    <source>
        <dbReference type="ARBA" id="ARBA00006103"/>
    </source>
</evidence>
<evidence type="ECO:0000256" key="6">
    <source>
        <dbReference type="ARBA" id="ARBA00022692"/>
    </source>
</evidence>
<evidence type="ECO:0000313" key="18">
    <source>
        <dbReference type="Proteomes" id="UP000257123"/>
    </source>
</evidence>
<keyword evidence="7 14" id="KW-0653">Protein transport</keyword>
<dbReference type="NCBIfam" id="NF002318">
    <property type="entry name" value="PRK01253.1"/>
    <property type="match status" value="1"/>
</dbReference>
<gene>
    <name evidence="14" type="primary">secG</name>
    <name evidence="17" type="ORF">CGL51_12365</name>
    <name evidence="16" type="ORF">HA333_06455</name>
</gene>
<dbReference type="Proteomes" id="UP000257123">
    <property type="component" value="Unassembled WGS sequence"/>
</dbReference>